<feature type="transmembrane region" description="Helical" evidence="2">
    <location>
        <begin position="33"/>
        <end position="53"/>
    </location>
</feature>
<feature type="region of interest" description="Disordered" evidence="1">
    <location>
        <begin position="1"/>
        <end position="24"/>
    </location>
</feature>
<gene>
    <name evidence="3" type="ORF">BHAP_0956</name>
</gene>
<sequence>MNKSLMHNHDTHDAQSVPRNAPAVPSITRRPTWWWLLAAFLAFAIIVTGAFVWQRETRMTSQKIVDELVSLSPTITRDELESKGYIYGGKAVYGWQLVDDEDFPVYLNARGTSDRIAKFMDDVRAGRQSVLRLVIDGTAPSIQRTYANAELLPYDGSTTKLSVRVLWFDPNSDADWAEKDNANQPATIHHDGKGQIREWWWRDGEIVTSDKRFSRGIGRDDTSGNQAYTLKHQPAIPADPDSTDTIILRYDENLYSIGS</sequence>
<dbReference type="OrthoDB" id="3232753at2"/>
<evidence type="ECO:0000313" key="3">
    <source>
        <dbReference type="EMBL" id="OZG64495.1"/>
    </source>
</evidence>
<keyword evidence="2" id="KW-0812">Transmembrane</keyword>
<evidence type="ECO:0000256" key="1">
    <source>
        <dbReference type="SAM" id="MobiDB-lite"/>
    </source>
</evidence>
<proteinExistence type="predicted"/>
<dbReference type="AlphaFoldDB" id="A0A261FZS5"/>
<accession>A0A261FZS5</accession>
<keyword evidence="2" id="KW-0472">Membrane</keyword>
<dbReference type="EMBL" id="MWWY01000021">
    <property type="protein sequence ID" value="OZG64495.1"/>
    <property type="molecule type" value="Genomic_DNA"/>
</dbReference>
<organism evidence="3 4">
    <name type="scientific">Bifidobacterium hapali</name>
    <dbReference type="NCBI Taxonomy" id="1630172"/>
    <lineage>
        <taxon>Bacteria</taxon>
        <taxon>Bacillati</taxon>
        <taxon>Actinomycetota</taxon>
        <taxon>Actinomycetes</taxon>
        <taxon>Bifidobacteriales</taxon>
        <taxon>Bifidobacteriaceae</taxon>
        <taxon>Bifidobacterium</taxon>
    </lineage>
</organism>
<dbReference type="RefSeq" id="WP_143248738.1">
    <property type="nucleotide sequence ID" value="NZ_MWWY01000021.1"/>
</dbReference>
<dbReference type="Proteomes" id="UP000216074">
    <property type="component" value="Unassembled WGS sequence"/>
</dbReference>
<evidence type="ECO:0000256" key="2">
    <source>
        <dbReference type="SAM" id="Phobius"/>
    </source>
</evidence>
<comment type="caution">
    <text evidence="3">The sequence shown here is derived from an EMBL/GenBank/DDBJ whole genome shotgun (WGS) entry which is preliminary data.</text>
</comment>
<protein>
    <submittedName>
        <fullName evidence="3">Uncharacterized protein</fullName>
    </submittedName>
</protein>
<keyword evidence="2" id="KW-1133">Transmembrane helix</keyword>
<name>A0A261FZS5_9BIFI</name>
<evidence type="ECO:0000313" key="4">
    <source>
        <dbReference type="Proteomes" id="UP000216074"/>
    </source>
</evidence>
<keyword evidence="4" id="KW-1185">Reference proteome</keyword>
<reference evidence="3 4" key="1">
    <citation type="journal article" date="2017" name="BMC Genomics">
        <title>Comparative genomic and phylogenomic analyses of the Bifidobacteriaceae family.</title>
        <authorList>
            <person name="Lugli G.A."/>
            <person name="Milani C."/>
            <person name="Turroni F."/>
            <person name="Duranti S."/>
            <person name="Mancabelli L."/>
            <person name="Mangifesta M."/>
            <person name="Ferrario C."/>
            <person name="Modesto M."/>
            <person name="Mattarelli P."/>
            <person name="Jiri K."/>
            <person name="van Sinderen D."/>
            <person name="Ventura M."/>
        </authorList>
    </citation>
    <scope>NUCLEOTIDE SEQUENCE [LARGE SCALE GENOMIC DNA]</scope>
    <source>
        <strain evidence="3 4">DSM 100202</strain>
    </source>
</reference>